<dbReference type="PANTHER" id="PTHR42760">
    <property type="entry name" value="SHORT-CHAIN DEHYDROGENASES/REDUCTASES FAMILY MEMBER"/>
    <property type="match status" value="1"/>
</dbReference>
<protein>
    <submittedName>
        <fullName evidence="2">SDR family NAD(P)-dependent oxidoreductase</fullName>
        <ecNumber evidence="2">1.1.1.-</ecNumber>
    </submittedName>
</protein>
<dbReference type="Gene3D" id="3.40.50.720">
    <property type="entry name" value="NAD(P)-binding Rossmann-like Domain"/>
    <property type="match status" value="1"/>
</dbReference>
<gene>
    <name evidence="2" type="ORF">ACFSMZ_09035</name>
</gene>
<dbReference type="CDD" id="cd05233">
    <property type="entry name" value="SDR_c"/>
    <property type="match status" value="1"/>
</dbReference>
<comment type="caution">
    <text evidence="2">The sequence shown here is derived from an EMBL/GenBank/DDBJ whole genome shotgun (WGS) entry which is preliminary data.</text>
</comment>
<dbReference type="InterPro" id="IPR036291">
    <property type="entry name" value="NAD(P)-bd_dom_sf"/>
</dbReference>
<dbReference type="RefSeq" id="WP_345097650.1">
    <property type="nucleotide sequence ID" value="NZ_BAABGS010000008.1"/>
</dbReference>
<evidence type="ECO:0000313" key="2">
    <source>
        <dbReference type="EMBL" id="MFD2259906.1"/>
    </source>
</evidence>
<dbReference type="GO" id="GO:0016491">
    <property type="term" value="F:oxidoreductase activity"/>
    <property type="evidence" value="ECO:0007669"/>
    <property type="project" value="UniProtKB-KW"/>
</dbReference>
<dbReference type="InterPro" id="IPR002347">
    <property type="entry name" value="SDR_fam"/>
</dbReference>
<organism evidence="2 3">
    <name type="scientific">Chelativorans composti</name>
    <dbReference type="NCBI Taxonomy" id="768533"/>
    <lineage>
        <taxon>Bacteria</taxon>
        <taxon>Pseudomonadati</taxon>
        <taxon>Pseudomonadota</taxon>
        <taxon>Alphaproteobacteria</taxon>
        <taxon>Hyphomicrobiales</taxon>
        <taxon>Phyllobacteriaceae</taxon>
        <taxon>Chelativorans</taxon>
    </lineage>
</organism>
<evidence type="ECO:0000313" key="3">
    <source>
        <dbReference type="Proteomes" id="UP001597373"/>
    </source>
</evidence>
<dbReference type="SUPFAM" id="SSF51735">
    <property type="entry name" value="NAD(P)-binding Rossmann-fold domains"/>
    <property type="match status" value="1"/>
</dbReference>
<evidence type="ECO:0000256" key="1">
    <source>
        <dbReference type="ARBA" id="ARBA00006484"/>
    </source>
</evidence>
<comment type="similarity">
    <text evidence="1">Belongs to the short-chain dehydrogenases/reductases (SDR) family.</text>
</comment>
<reference evidence="3" key="1">
    <citation type="journal article" date="2019" name="Int. J. Syst. Evol. Microbiol.">
        <title>The Global Catalogue of Microorganisms (GCM) 10K type strain sequencing project: providing services to taxonomists for standard genome sequencing and annotation.</title>
        <authorList>
            <consortium name="The Broad Institute Genomics Platform"/>
            <consortium name="The Broad Institute Genome Sequencing Center for Infectious Disease"/>
            <person name="Wu L."/>
            <person name="Ma J."/>
        </authorList>
    </citation>
    <scope>NUCLEOTIDE SEQUENCE [LARGE SCALE GENOMIC DNA]</scope>
    <source>
        <strain evidence="3">KCTC 23707</strain>
    </source>
</reference>
<dbReference type="EMBL" id="JBHUIR010000029">
    <property type="protein sequence ID" value="MFD2259906.1"/>
    <property type="molecule type" value="Genomic_DNA"/>
</dbReference>
<keyword evidence="2" id="KW-0560">Oxidoreductase</keyword>
<keyword evidence="3" id="KW-1185">Reference proteome</keyword>
<dbReference type="Pfam" id="PF13561">
    <property type="entry name" value="adh_short_C2"/>
    <property type="match status" value="1"/>
</dbReference>
<accession>A0ABW5DIW0</accession>
<proteinExistence type="inferred from homology"/>
<name>A0ABW5DIW0_9HYPH</name>
<sequence>MNRTAIITRGATVTGIAIAESLLHDGWSVAILDTDEDALRMTEEALSGEDVLILPADMSDEDEADRVFDTVVDTLGLCSALINCIASRHETPFEETSPEMLRELLELNLVGPFVAIQAACSRMADQLSIVNIMPASALRIREGNAGLAASQKGLQALSEIFVLENTDRPVRINSIATAGSGGRRTIWTGKPVRIPTPEDVASLVRYLLSDDARLVNGETIRLGDDDTG</sequence>
<dbReference type="Proteomes" id="UP001597373">
    <property type="component" value="Unassembled WGS sequence"/>
</dbReference>
<dbReference type="EC" id="1.1.1.-" evidence="2"/>
<dbReference type="PRINTS" id="PR00081">
    <property type="entry name" value="GDHRDH"/>
</dbReference>